<dbReference type="PANTHER" id="PTHR11669">
    <property type="entry name" value="REPLICATION FACTOR C / DNA POLYMERASE III GAMMA-TAU SUBUNIT"/>
    <property type="match status" value="1"/>
</dbReference>
<dbReference type="PANTHER" id="PTHR11669:SF8">
    <property type="entry name" value="DNA POLYMERASE III SUBUNIT DELTA"/>
    <property type="match status" value="1"/>
</dbReference>
<keyword evidence="1" id="KW-0067">ATP-binding</keyword>
<organism evidence="1 2">
    <name type="scientific">Candidatus Acutalibacter ornithocaccae</name>
    <dbReference type="NCBI Taxonomy" id="2838416"/>
    <lineage>
        <taxon>Bacteria</taxon>
        <taxon>Bacillati</taxon>
        <taxon>Bacillota</taxon>
        <taxon>Clostridia</taxon>
        <taxon>Eubacteriales</taxon>
        <taxon>Acutalibacteraceae</taxon>
        <taxon>Acutalibacter</taxon>
    </lineage>
</organism>
<proteinExistence type="predicted"/>
<name>A0A9D2M0Y1_9FIRM</name>
<protein>
    <submittedName>
        <fullName evidence="1">ATP-binding protein</fullName>
    </submittedName>
</protein>
<reference evidence="1" key="1">
    <citation type="journal article" date="2021" name="PeerJ">
        <title>Extensive microbial diversity within the chicken gut microbiome revealed by metagenomics and culture.</title>
        <authorList>
            <person name="Gilroy R."/>
            <person name="Ravi A."/>
            <person name="Getino M."/>
            <person name="Pursley I."/>
            <person name="Horton D.L."/>
            <person name="Alikhan N.F."/>
            <person name="Baker D."/>
            <person name="Gharbi K."/>
            <person name="Hall N."/>
            <person name="Watson M."/>
            <person name="Adriaenssens E.M."/>
            <person name="Foster-Nyarko E."/>
            <person name="Jarju S."/>
            <person name="Secka A."/>
            <person name="Antonio M."/>
            <person name="Oren A."/>
            <person name="Chaudhuri R.R."/>
            <person name="La Ragione R."/>
            <person name="Hildebrand F."/>
            <person name="Pallen M.J."/>
        </authorList>
    </citation>
    <scope>NUCLEOTIDE SEQUENCE</scope>
    <source>
        <strain evidence="1">ChiBcolR8-3208</strain>
    </source>
</reference>
<reference evidence="1" key="2">
    <citation type="submission" date="2021-04" db="EMBL/GenBank/DDBJ databases">
        <authorList>
            <person name="Gilroy R."/>
        </authorList>
    </citation>
    <scope>NUCLEOTIDE SEQUENCE</scope>
    <source>
        <strain evidence="1">ChiBcolR8-3208</strain>
    </source>
</reference>
<sequence length="110" mass="11804">MEFPGFLGNAPVKEALSQAFSAGRFPHALLLQGEPGVGKRTFARLLAQALVCRHKDRAPCGECPSCVRAKAGSHPDIRVLEGSGATRSLSVEQIKELTMDAYRAPEEAQV</sequence>
<evidence type="ECO:0000313" key="1">
    <source>
        <dbReference type="EMBL" id="HJB38549.1"/>
    </source>
</evidence>
<dbReference type="AlphaFoldDB" id="A0A9D2M0Y1"/>
<dbReference type="Gene3D" id="3.40.50.300">
    <property type="entry name" value="P-loop containing nucleotide triphosphate hydrolases"/>
    <property type="match status" value="1"/>
</dbReference>
<dbReference type="GO" id="GO:0005524">
    <property type="term" value="F:ATP binding"/>
    <property type="evidence" value="ECO:0007669"/>
    <property type="project" value="UniProtKB-KW"/>
</dbReference>
<gene>
    <name evidence="1" type="ORF">H9942_10875</name>
</gene>
<accession>A0A9D2M0Y1</accession>
<dbReference type="InterPro" id="IPR027417">
    <property type="entry name" value="P-loop_NTPase"/>
</dbReference>
<keyword evidence="1" id="KW-0547">Nucleotide-binding</keyword>
<dbReference type="GO" id="GO:0006261">
    <property type="term" value="P:DNA-templated DNA replication"/>
    <property type="evidence" value="ECO:0007669"/>
    <property type="project" value="TreeGrafter"/>
</dbReference>
<comment type="caution">
    <text evidence="1">The sequence shown here is derived from an EMBL/GenBank/DDBJ whole genome shotgun (WGS) entry which is preliminary data.</text>
</comment>
<dbReference type="SUPFAM" id="SSF52540">
    <property type="entry name" value="P-loop containing nucleoside triphosphate hydrolases"/>
    <property type="match status" value="1"/>
</dbReference>
<dbReference type="Pfam" id="PF13177">
    <property type="entry name" value="DNA_pol3_delta2"/>
    <property type="match status" value="1"/>
</dbReference>
<feature type="non-terminal residue" evidence="1">
    <location>
        <position position="110"/>
    </location>
</feature>
<dbReference type="Proteomes" id="UP000824214">
    <property type="component" value="Unassembled WGS sequence"/>
</dbReference>
<dbReference type="GO" id="GO:0009360">
    <property type="term" value="C:DNA polymerase III complex"/>
    <property type="evidence" value="ECO:0007669"/>
    <property type="project" value="TreeGrafter"/>
</dbReference>
<evidence type="ECO:0000313" key="2">
    <source>
        <dbReference type="Proteomes" id="UP000824214"/>
    </source>
</evidence>
<dbReference type="InterPro" id="IPR050238">
    <property type="entry name" value="DNA_Rep/Repair_Clamp_Loader"/>
</dbReference>
<dbReference type="EMBL" id="DWXZ01000229">
    <property type="protein sequence ID" value="HJB38549.1"/>
    <property type="molecule type" value="Genomic_DNA"/>
</dbReference>